<keyword evidence="4" id="KW-0648">Protein biosynthesis</keyword>
<dbReference type="Pfam" id="PF00009">
    <property type="entry name" value="GTP_EFTU"/>
    <property type="match status" value="1"/>
</dbReference>
<dbReference type="GO" id="GO:0003924">
    <property type="term" value="F:GTPase activity"/>
    <property type="evidence" value="ECO:0007669"/>
    <property type="project" value="InterPro"/>
</dbReference>
<evidence type="ECO:0000256" key="2">
    <source>
        <dbReference type="ARBA" id="ARBA00023134"/>
    </source>
</evidence>
<protein>
    <submittedName>
        <fullName evidence="4">Elongation factor 1A</fullName>
    </submittedName>
</protein>
<dbReference type="PROSITE" id="PS51722">
    <property type="entry name" value="G_TR_2"/>
    <property type="match status" value="1"/>
</dbReference>
<evidence type="ECO:0000313" key="4">
    <source>
        <dbReference type="EMBL" id="ALM88580.1"/>
    </source>
</evidence>
<organism evidence="4">
    <name type="scientific">Salpingoeca punica</name>
    <dbReference type="NCBI Taxonomy" id="1924735"/>
    <lineage>
        <taxon>Eukaryota</taxon>
        <taxon>Choanoflagellata</taxon>
        <taxon>Craspedida</taxon>
        <taxon>Salpingoecidae</taxon>
        <taxon>Salpingoeca</taxon>
    </lineage>
</organism>
<gene>
    <name evidence="4" type="primary">ef1a</name>
</gene>
<evidence type="ECO:0000259" key="3">
    <source>
        <dbReference type="PROSITE" id="PS51722"/>
    </source>
</evidence>
<keyword evidence="2" id="KW-0342">GTP-binding</keyword>
<sequence length="303" mass="31921">AWLMDSRERANGHTVGYGVAGIELPQHSVSLADTPGLRKYIKNMIVGAAGADVAVVVVSAVDDERQGSLEVGEVAAEHILIARALGTPHMIVAVNKLDSVDDAESAFASASEDVQALLAQLGVPAENVPIIPISALEGHNVAEPSDRFSWFSGWQCHGSSGTTLAAAIDATPSNTRVDRPLRMVVQDVLKIGDAGVVPVGVMLAGTLSCGQQVAFVPEASECVVRGIEVHHYPRDSVQAGCNFGFTMNVSSRDLSRGMVCVDAADVPPAVASFRAEVELFDTARPVWKGCEWTMHVHTATVSC</sequence>
<feature type="non-terminal residue" evidence="4">
    <location>
        <position position="303"/>
    </location>
</feature>
<dbReference type="EMBL" id="KT757462">
    <property type="protein sequence ID" value="ALM88580.1"/>
    <property type="molecule type" value="mRNA"/>
</dbReference>
<dbReference type="Gene3D" id="3.40.50.300">
    <property type="entry name" value="P-loop containing nucleotide triphosphate hydrolases"/>
    <property type="match status" value="1"/>
</dbReference>
<dbReference type="InterPro" id="IPR027417">
    <property type="entry name" value="P-loop_NTPase"/>
</dbReference>
<dbReference type="InterPro" id="IPR050100">
    <property type="entry name" value="TRAFAC_GTPase_members"/>
</dbReference>
<evidence type="ECO:0000256" key="1">
    <source>
        <dbReference type="ARBA" id="ARBA00022741"/>
    </source>
</evidence>
<dbReference type="PANTHER" id="PTHR23115">
    <property type="entry name" value="TRANSLATION FACTOR"/>
    <property type="match status" value="1"/>
</dbReference>
<dbReference type="GO" id="GO:0003746">
    <property type="term" value="F:translation elongation factor activity"/>
    <property type="evidence" value="ECO:0007669"/>
    <property type="project" value="UniProtKB-KW"/>
</dbReference>
<keyword evidence="4" id="KW-0251">Elongation factor</keyword>
<keyword evidence="1" id="KW-0547">Nucleotide-binding</keyword>
<accession>A0A1C8EGE1</accession>
<dbReference type="Gene3D" id="2.40.30.10">
    <property type="entry name" value="Translation factors"/>
    <property type="match status" value="1"/>
</dbReference>
<reference evidence="4" key="1">
    <citation type="journal article" date="2017" name="Mol. Phylogenet. Evol.">
        <title>A six-gene phylogeny provides new insights into choanoflagellate evolution.</title>
        <authorList>
            <person name="Carr M."/>
            <person name="Richter D.J."/>
            <person name="Fozouni P."/>
            <person name="Smith T.J."/>
            <person name="Jeuck A."/>
            <person name="Leadbeater B.S."/>
            <person name="Nitsche F."/>
        </authorList>
    </citation>
    <scope>NUCLEOTIDE SEQUENCE</scope>
    <source>
        <strain evidence="4">ATCC 50788</strain>
    </source>
</reference>
<dbReference type="GO" id="GO:0005525">
    <property type="term" value="F:GTP binding"/>
    <property type="evidence" value="ECO:0007669"/>
    <property type="project" value="UniProtKB-KW"/>
</dbReference>
<dbReference type="InterPro" id="IPR000795">
    <property type="entry name" value="T_Tr_GTP-bd_dom"/>
</dbReference>
<name>A0A1C8EGE1_9EUKA</name>
<feature type="non-terminal residue" evidence="4">
    <location>
        <position position="1"/>
    </location>
</feature>
<dbReference type="SUPFAM" id="SSF52540">
    <property type="entry name" value="P-loop containing nucleoside triphosphate hydrolases"/>
    <property type="match status" value="1"/>
</dbReference>
<dbReference type="AlphaFoldDB" id="A0A1C8EGE1"/>
<dbReference type="InterPro" id="IPR009000">
    <property type="entry name" value="Transl_B-barrel_sf"/>
</dbReference>
<proteinExistence type="evidence at transcript level"/>
<dbReference type="SUPFAM" id="SSF50447">
    <property type="entry name" value="Translation proteins"/>
    <property type="match status" value="1"/>
</dbReference>
<feature type="domain" description="Tr-type G" evidence="3">
    <location>
        <begin position="1"/>
        <end position="181"/>
    </location>
</feature>